<evidence type="ECO:0000313" key="1">
    <source>
        <dbReference type="EMBL" id="MDR7354758.1"/>
    </source>
</evidence>
<protein>
    <submittedName>
        <fullName evidence="1">Uncharacterized protein</fullName>
    </submittedName>
</protein>
<dbReference type="EMBL" id="JAVDYF010000001">
    <property type="protein sequence ID" value="MDR7354758.1"/>
    <property type="molecule type" value="Genomic_DNA"/>
</dbReference>
<organism evidence="1 2">
    <name type="scientific">Corynebacterium felinum</name>
    <dbReference type="NCBI Taxonomy" id="131318"/>
    <lineage>
        <taxon>Bacteria</taxon>
        <taxon>Bacillati</taxon>
        <taxon>Actinomycetota</taxon>
        <taxon>Actinomycetes</taxon>
        <taxon>Mycobacteriales</taxon>
        <taxon>Corynebacteriaceae</taxon>
        <taxon>Corynebacterium</taxon>
    </lineage>
</organism>
<accession>A0ABU2B832</accession>
<comment type="caution">
    <text evidence="1">The sequence shown here is derived from an EMBL/GenBank/DDBJ whole genome shotgun (WGS) entry which is preliminary data.</text>
</comment>
<keyword evidence="2" id="KW-1185">Reference proteome</keyword>
<sequence>MWGGEGKWGNSTFSFEEACAWGFGGGKVELPMGCWARWGAGSRDSGVVGVCFCVADEKFAEGGAWEVEY</sequence>
<reference evidence="1 2" key="1">
    <citation type="submission" date="2023-07" db="EMBL/GenBank/DDBJ databases">
        <title>Sequencing the genomes of 1000 actinobacteria strains.</title>
        <authorList>
            <person name="Klenk H.-P."/>
        </authorList>
    </citation>
    <scope>NUCLEOTIDE SEQUENCE [LARGE SCALE GENOMIC DNA]</scope>
    <source>
        <strain evidence="1 2">DSM 44508</strain>
    </source>
</reference>
<evidence type="ECO:0000313" key="2">
    <source>
        <dbReference type="Proteomes" id="UP001183619"/>
    </source>
</evidence>
<dbReference type="Proteomes" id="UP001183619">
    <property type="component" value="Unassembled WGS sequence"/>
</dbReference>
<name>A0ABU2B832_9CORY</name>
<proteinExistence type="predicted"/>
<gene>
    <name evidence="1" type="ORF">J2S37_001296</name>
</gene>